<dbReference type="Proteomes" id="UP000029391">
    <property type="component" value="Unassembled WGS sequence"/>
</dbReference>
<dbReference type="GO" id="GO:0000155">
    <property type="term" value="F:phosphorelay sensor kinase activity"/>
    <property type="evidence" value="ECO:0007669"/>
    <property type="project" value="InterPro"/>
</dbReference>
<keyword evidence="1" id="KW-0472">Membrane</keyword>
<dbReference type="InterPro" id="IPR050640">
    <property type="entry name" value="Bact_2-comp_sensor_kinase"/>
</dbReference>
<dbReference type="EMBL" id="AWXU01000044">
    <property type="protein sequence ID" value="KFN48983.1"/>
    <property type="molecule type" value="Genomic_DNA"/>
</dbReference>
<organism evidence="4 5">
    <name type="scientific">Arenimonas composti TR7-09 = DSM 18010</name>
    <dbReference type="NCBI Taxonomy" id="1121013"/>
    <lineage>
        <taxon>Bacteria</taxon>
        <taxon>Pseudomonadati</taxon>
        <taxon>Pseudomonadota</taxon>
        <taxon>Gammaproteobacteria</taxon>
        <taxon>Lysobacterales</taxon>
        <taxon>Lysobacteraceae</taxon>
        <taxon>Arenimonas</taxon>
    </lineage>
</organism>
<dbReference type="GO" id="GO:0016020">
    <property type="term" value="C:membrane"/>
    <property type="evidence" value="ECO:0007669"/>
    <property type="project" value="InterPro"/>
</dbReference>
<evidence type="ECO:0000313" key="4">
    <source>
        <dbReference type="EMBL" id="KFN48983.1"/>
    </source>
</evidence>
<dbReference type="PANTHER" id="PTHR34220">
    <property type="entry name" value="SENSOR HISTIDINE KINASE YPDA"/>
    <property type="match status" value="1"/>
</dbReference>
<dbReference type="OrthoDB" id="2514702at2"/>
<keyword evidence="5" id="KW-1185">Reference proteome</keyword>
<feature type="transmembrane region" description="Helical" evidence="1">
    <location>
        <begin position="116"/>
        <end position="142"/>
    </location>
</feature>
<dbReference type="InterPro" id="IPR036890">
    <property type="entry name" value="HATPase_C_sf"/>
</dbReference>
<dbReference type="RefSeq" id="WP_051239436.1">
    <property type="nucleotide sequence ID" value="NZ_AUFF01000001.1"/>
</dbReference>
<dbReference type="Pfam" id="PF02518">
    <property type="entry name" value="HATPase_c"/>
    <property type="match status" value="1"/>
</dbReference>
<accession>A0A091B8N9</accession>
<name>A0A091B8N9_9GAMM</name>
<evidence type="ECO:0000313" key="5">
    <source>
        <dbReference type="Proteomes" id="UP000029391"/>
    </source>
</evidence>
<evidence type="ECO:0000259" key="2">
    <source>
        <dbReference type="Pfam" id="PF02518"/>
    </source>
</evidence>
<feature type="transmembrane region" description="Helical" evidence="1">
    <location>
        <begin position="83"/>
        <end position="104"/>
    </location>
</feature>
<feature type="domain" description="Signal transduction histidine kinase internal region" evidence="3">
    <location>
        <begin position="157"/>
        <end position="236"/>
    </location>
</feature>
<feature type="transmembrane region" description="Helical" evidence="1">
    <location>
        <begin position="12"/>
        <end position="29"/>
    </location>
</feature>
<dbReference type="Gene3D" id="3.30.565.10">
    <property type="entry name" value="Histidine kinase-like ATPase, C-terminal domain"/>
    <property type="match status" value="1"/>
</dbReference>
<evidence type="ECO:0000256" key="1">
    <source>
        <dbReference type="SAM" id="Phobius"/>
    </source>
</evidence>
<comment type="caution">
    <text evidence="4">The sequence shown here is derived from an EMBL/GenBank/DDBJ whole genome shotgun (WGS) entry which is preliminary data.</text>
</comment>
<feature type="domain" description="Histidine kinase/HSP90-like ATPase" evidence="2">
    <location>
        <begin position="255"/>
        <end position="345"/>
    </location>
</feature>
<feature type="transmembrane region" description="Helical" evidence="1">
    <location>
        <begin position="41"/>
        <end position="63"/>
    </location>
</feature>
<dbReference type="SUPFAM" id="SSF55874">
    <property type="entry name" value="ATPase domain of HSP90 chaperone/DNA topoisomerase II/histidine kinase"/>
    <property type="match status" value="1"/>
</dbReference>
<dbReference type="InterPro" id="IPR010559">
    <property type="entry name" value="Sig_transdc_His_kin_internal"/>
</dbReference>
<dbReference type="eggNOG" id="COG2972">
    <property type="taxonomic scope" value="Bacteria"/>
</dbReference>
<protein>
    <submittedName>
        <fullName evidence="4">Uncharacterized protein</fullName>
    </submittedName>
</protein>
<reference evidence="4 5" key="1">
    <citation type="submission" date="2013-09" db="EMBL/GenBank/DDBJ databases">
        <title>Genome sequencing of Arenimonas composti.</title>
        <authorList>
            <person name="Chen F."/>
            <person name="Wang G."/>
        </authorList>
    </citation>
    <scope>NUCLEOTIDE SEQUENCE [LARGE SCALE GENOMIC DNA]</scope>
    <source>
        <strain evidence="4 5">TR7-09</strain>
    </source>
</reference>
<sequence>MSRSLPRLPNVATWAAWAGLSVVFLPQTLLLNAARPQPSPLWLAIAHNTAIFLLWALLTPAALRAVRRWPPFAAARWRHGLRLVGVALALTALHLVAMTALVIALHGGRLPLLPVFVGQGVGLAATDLLVVAGLFAVGIALLQHDARRSAEAQLAQARLAALRLQLQPHFLFNTLNALAELVHVDPARAEAMLLRLSGLLRRALDDGERQRVSLREELDFLDDYLAIQHDLFGDRLRVERAIEPAALNVAVPPMLLQPLVENALRHGLAPRPAGGTLRLAATVVGARLHLVVADDGAGATPPLREGVGLANTRARLASEYGDRAGLTVATAPGGGFRLDLVLPAERP</sequence>
<dbReference type="AlphaFoldDB" id="A0A091B8N9"/>
<dbReference type="InterPro" id="IPR003594">
    <property type="entry name" value="HATPase_dom"/>
</dbReference>
<dbReference type="PANTHER" id="PTHR34220:SF7">
    <property type="entry name" value="SENSOR HISTIDINE KINASE YPDA"/>
    <property type="match status" value="1"/>
</dbReference>
<keyword evidence="1" id="KW-1133">Transmembrane helix</keyword>
<proteinExistence type="predicted"/>
<evidence type="ECO:0000259" key="3">
    <source>
        <dbReference type="Pfam" id="PF06580"/>
    </source>
</evidence>
<dbReference type="STRING" id="1121013.GCA_000426365_00734"/>
<gene>
    <name evidence="4" type="ORF">P873_12620</name>
</gene>
<dbReference type="Pfam" id="PF06580">
    <property type="entry name" value="His_kinase"/>
    <property type="match status" value="1"/>
</dbReference>
<keyword evidence="1" id="KW-0812">Transmembrane</keyword>